<dbReference type="AlphaFoldDB" id="A0A4R5KH39"/>
<comment type="caution">
    <text evidence="3">The sequence shown here is derived from an EMBL/GenBank/DDBJ whole genome shotgun (WGS) entry which is preliminary data.</text>
</comment>
<dbReference type="PANTHER" id="PTHR30349:SF64">
    <property type="entry name" value="PROPHAGE INTEGRASE INTD-RELATED"/>
    <property type="match status" value="1"/>
</dbReference>
<dbReference type="Proteomes" id="UP000295636">
    <property type="component" value="Unassembled WGS sequence"/>
</dbReference>
<feature type="domain" description="Tyr recombinase" evidence="2">
    <location>
        <begin position="1"/>
        <end position="175"/>
    </location>
</feature>
<dbReference type="SUPFAM" id="SSF56349">
    <property type="entry name" value="DNA breaking-rejoining enzymes"/>
    <property type="match status" value="1"/>
</dbReference>
<dbReference type="OrthoDB" id="9803188at2"/>
<evidence type="ECO:0000256" key="1">
    <source>
        <dbReference type="ARBA" id="ARBA00023172"/>
    </source>
</evidence>
<proteinExistence type="predicted"/>
<reference evidence="3 4" key="1">
    <citation type="submission" date="2019-03" db="EMBL/GenBank/DDBJ databases">
        <title>This is whole genome sequence of Paenibacillus sp MS74 strain.</title>
        <authorList>
            <person name="Trinh H.N."/>
        </authorList>
    </citation>
    <scope>NUCLEOTIDE SEQUENCE [LARGE SCALE GENOMIC DNA]</scope>
    <source>
        <strain evidence="3 4">MS74</strain>
    </source>
</reference>
<evidence type="ECO:0000313" key="4">
    <source>
        <dbReference type="Proteomes" id="UP000295636"/>
    </source>
</evidence>
<dbReference type="GO" id="GO:0006310">
    <property type="term" value="P:DNA recombination"/>
    <property type="evidence" value="ECO:0007669"/>
    <property type="project" value="UniProtKB-KW"/>
</dbReference>
<dbReference type="InterPro" id="IPR002104">
    <property type="entry name" value="Integrase_catalytic"/>
</dbReference>
<keyword evidence="4" id="KW-1185">Reference proteome</keyword>
<dbReference type="EMBL" id="SMRT01000012">
    <property type="protein sequence ID" value="TDF94693.1"/>
    <property type="molecule type" value="Genomic_DNA"/>
</dbReference>
<evidence type="ECO:0000259" key="2">
    <source>
        <dbReference type="PROSITE" id="PS51898"/>
    </source>
</evidence>
<accession>A0A4R5KH39</accession>
<dbReference type="Gene3D" id="1.10.443.10">
    <property type="entry name" value="Intergrase catalytic core"/>
    <property type="match status" value="1"/>
</dbReference>
<keyword evidence="1" id="KW-0233">DNA recombination</keyword>
<dbReference type="GO" id="GO:0003677">
    <property type="term" value="F:DNA binding"/>
    <property type="evidence" value="ECO:0007669"/>
    <property type="project" value="InterPro"/>
</dbReference>
<protein>
    <submittedName>
        <fullName evidence="3">Site-specific integrase</fullName>
    </submittedName>
</protein>
<dbReference type="PANTHER" id="PTHR30349">
    <property type="entry name" value="PHAGE INTEGRASE-RELATED"/>
    <property type="match status" value="1"/>
</dbReference>
<sequence length="183" mass="20893">MAANSHHLNEKGKFKCRVLADRWKDLDFEKGVLHVRQTLSHDGKQIYQDTKTKSSTRTISLAEEVLQQLNAHQVKIEEEKLAAGDDYADFDLVICTKLGKPINPRNLLREFYLLMEEASVKKIRFHDLRHTAASLLLSSNTNPKIVKEILGHSDVRVTLDVYSHVLPSVHKETAKQYGDMLFA</sequence>
<dbReference type="InterPro" id="IPR050090">
    <property type="entry name" value="Tyrosine_recombinase_XerCD"/>
</dbReference>
<name>A0A4R5KH39_9BACL</name>
<evidence type="ECO:0000313" key="3">
    <source>
        <dbReference type="EMBL" id="TDF94693.1"/>
    </source>
</evidence>
<dbReference type="GO" id="GO:0015074">
    <property type="term" value="P:DNA integration"/>
    <property type="evidence" value="ECO:0007669"/>
    <property type="project" value="InterPro"/>
</dbReference>
<dbReference type="RefSeq" id="WP_133232241.1">
    <property type="nucleotide sequence ID" value="NZ_SMRT01000012.1"/>
</dbReference>
<dbReference type="InterPro" id="IPR013762">
    <property type="entry name" value="Integrase-like_cat_sf"/>
</dbReference>
<dbReference type="InterPro" id="IPR011010">
    <property type="entry name" value="DNA_brk_join_enz"/>
</dbReference>
<organism evidence="3 4">
    <name type="scientific">Paenibacillus piri</name>
    <dbReference type="NCBI Taxonomy" id="2547395"/>
    <lineage>
        <taxon>Bacteria</taxon>
        <taxon>Bacillati</taxon>
        <taxon>Bacillota</taxon>
        <taxon>Bacilli</taxon>
        <taxon>Bacillales</taxon>
        <taxon>Paenibacillaceae</taxon>
        <taxon>Paenibacillus</taxon>
    </lineage>
</organism>
<gene>
    <name evidence="3" type="ORF">E1757_22285</name>
</gene>
<dbReference type="PROSITE" id="PS51898">
    <property type="entry name" value="TYR_RECOMBINASE"/>
    <property type="match status" value="1"/>
</dbReference>
<dbReference type="CDD" id="cd01189">
    <property type="entry name" value="INT_ICEBs1_C_like"/>
    <property type="match status" value="1"/>
</dbReference>
<dbReference type="Pfam" id="PF00589">
    <property type="entry name" value="Phage_integrase"/>
    <property type="match status" value="1"/>
</dbReference>